<evidence type="ECO:0008006" key="3">
    <source>
        <dbReference type="Google" id="ProtNLM"/>
    </source>
</evidence>
<evidence type="ECO:0000313" key="2">
    <source>
        <dbReference type="EMBL" id="CRY97626.1"/>
    </source>
</evidence>
<dbReference type="PANTHER" id="PTHR33713">
    <property type="entry name" value="ANTITOXIN YAFN-RELATED"/>
    <property type="match status" value="1"/>
</dbReference>
<dbReference type="NCBIfam" id="TIGR01552">
    <property type="entry name" value="phd_fam"/>
    <property type="match status" value="1"/>
</dbReference>
<geneLocation type="plasmid" evidence="2">
    <name>pRGFK1664</name>
</geneLocation>
<organism evidence="2">
    <name type="scientific">uncultured prokaryote</name>
    <dbReference type="NCBI Taxonomy" id="198431"/>
    <lineage>
        <taxon>unclassified sequences</taxon>
        <taxon>environmental samples</taxon>
    </lineage>
</organism>
<name>A0A0H5Q6G0_9ZZZZ</name>
<reference evidence="2" key="2">
    <citation type="submission" date="2015-07" db="EMBL/GenBank/DDBJ databases">
        <title>Plasmids, circular viruses and viroids from rat gut.</title>
        <authorList>
            <person name="Jorgensen T.J."/>
            <person name="Hansen M.A."/>
            <person name="Xu Z."/>
            <person name="Tabak M.A."/>
            <person name="Sorensen S.J."/>
            <person name="Hansen L.H."/>
        </authorList>
    </citation>
    <scope>NUCLEOTIDE SEQUENCE</scope>
    <source>
        <plasmid evidence="2">pRGFK1664</plasmid>
    </source>
</reference>
<keyword evidence="2" id="KW-0614">Plasmid</keyword>
<evidence type="ECO:0000256" key="1">
    <source>
        <dbReference type="ARBA" id="ARBA00009981"/>
    </source>
</evidence>
<dbReference type="Pfam" id="PF02604">
    <property type="entry name" value="PhdYeFM_antitox"/>
    <property type="match status" value="1"/>
</dbReference>
<accession>A0A0H5Q6G0</accession>
<dbReference type="InterPro" id="IPR051405">
    <property type="entry name" value="phD/YefM_antitoxin"/>
</dbReference>
<dbReference type="PANTHER" id="PTHR33713:SF10">
    <property type="entry name" value="ANTITOXIN YAFN"/>
    <property type="match status" value="1"/>
</dbReference>
<comment type="similarity">
    <text evidence="1">Belongs to the phD/YefM antitoxin family.</text>
</comment>
<dbReference type="EMBL" id="LN854169">
    <property type="protein sequence ID" value="CRY97626.1"/>
    <property type="molecule type" value="Genomic_DNA"/>
</dbReference>
<protein>
    <recommendedName>
        <fullName evidence="3">Antitoxin</fullName>
    </recommendedName>
</protein>
<sequence length="89" mass="9922">MIAINFTTARSRFKDFCDKVTDEAETVIVTRKAEKNVVIISAERYNELEKAERNAAFLGKLERGLAQVRAGQGIVKTMDELEAMAEDGV</sequence>
<dbReference type="AlphaFoldDB" id="A0A0H5Q6G0"/>
<reference evidence="2" key="1">
    <citation type="submission" date="2015-06" db="EMBL/GenBank/DDBJ databases">
        <authorList>
            <person name="Joergensen T."/>
        </authorList>
    </citation>
    <scope>NUCLEOTIDE SEQUENCE</scope>
    <source>
        <plasmid evidence="2">pRGFK1664</plasmid>
    </source>
</reference>
<dbReference type="Gene3D" id="3.40.1620.10">
    <property type="entry name" value="YefM-like domain"/>
    <property type="match status" value="1"/>
</dbReference>
<dbReference type="InterPro" id="IPR006442">
    <property type="entry name" value="Antitoxin_Phd/YefM"/>
</dbReference>
<proteinExistence type="inferred from homology"/>
<dbReference type="InterPro" id="IPR036165">
    <property type="entry name" value="YefM-like_sf"/>
</dbReference>
<dbReference type="SUPFAM" id="SSF143120">
    <property type="entry name" value="YefM-like"/>
    <property type="match status" value="1"/>
</dbReference>